<protein>
    <submittedName>
        <fullName evidence="1">Uncharacterized protein</fullName>
    </submittedName>
</protein>
<reference evidence="1 2" key="2">
    <citation type="journal article" date="2013" name="PLoS ONE">
        <title>INDIGO - INtegrated Data Warehouse of MIcrobial GenOmes with Examples from the Red Sea Extremophiles.</title>
        <authorList>
            <person name="Alam I."/>
            <person name="Antunes A."/>
            <person name="Kamau A.A."/>
            <person name="Ba Alawi W."/>
            <person name="Kalkatawi M."/>
            <person name="Stingl U."/>
            <person name="Bajic V.B."/>
        </authorList>
    </citation>
    <scope>NUCLEOTIDE SEQUENCE [LARGE SCALE GENOMIC DNA]</scope>
    <source>
        <strain evidence="1 2">SSD-17B</strain>
    </source>
</reference>
<dbReference type="EMBL" id="AFNU02000003">
    <property type="protein sequence ID" value="ERJ12945.1"/>
    <property type="molecule type" value="Genomic_DNA"/>
</dbReference>
<name>U2FJC5_9MOLU</name>
<comment type="caution">
    <text evidence="1">The sequence shown here is derived from an EMBL/GenBank/DDBJ whole genome shotgun (WGS) entry which is preliminary data.</text>
</comment>
<keyword evidence="2" id="KW-1185">Reference proteome</keyword>
<dbReference type="Proteomes" id="UP000005707">
    <property type="component" value="Unassembled WGS sequence"/>
</dbReference>
<dbReference type="AlphaFoldDB" id="U2FJC5"/>
<gene>
    <name evidence="1" type="ORF">HLPCO_001285</name>
</gene>
<dbReference type="RefSeq" id="WP_021031051.1">
    <property type="nucleotide sequence ID" value="NZ_AFNU02000003.1"/>
</dbReference>
<proteinExistence type="predicted"/>
<organism evidence="1 2">
    <name type="scientific">Haloplasma contractile SSD-17B</name>
    <dbReference type="NCBI Taxonomy" id="1033810"/>
    <lineage>
        <taxon>Bacteria</taxon>
        <taxon>Bacillati</taxon>
        <taxon>Mycoplasmatota</taxon>
        <taxon>Mollicutes</taxon>
        <taxon>Haloplasmatales</taxon>
        <taxon>Haloplasmataceae</taxon>
        <taxon>Haloplasma</taxon>
    </lineage>
</organism>
<evidence type="ECO:0000313" key="1">
    <source>
        <dbReference type="EMBL" id="ERJ12945.1"/>
    </source>
</evidence>
<reference evidence="1 2" key="1">
    <citation type="journal article" date="2011" name="J. Bacteriol.">
        <title>Genome sequence of Haloplasma contractile, an unusual contractile bacterium from a deep-sea anoxic brine lake.</title>
        <authorList>
            <person name="Antunes A."/>
            <person name="Alam I."/>
            <person name="El Dorry H."/>
            <person name="Siam R."/>
            <person name="Robertson A."/>
            <person name="Bajic V.B."/>
            <person name="Stingl U."/>
        </authorList>
    </citation>
    <scope>NUCLEOTIDE SEQUENCE [LARGE SCALE GENOMIC DNA]</scope>
    <source>
        <strain evidence="1 2">SSD-17B</strain>
    </source>
</reference>
<evidence type="ECO:0000313" key="2">
    <source>
        <dbReference type="Proteomes" id="UP000005707"/>
    </source>
</evidence>
<sequence>MSMKIQVLTIMKRPTTILTIIASLLLILETFIASRIDDQHLFIRLFFLKNILMLDI</sequence>
<dbReference type="InParanoid" id="U2FJC5"/>
<accession>U2FJC5</accession>